<gene>
    <name evidence="1" type="ORF">IE81DRAFT_346177</name>
</gene>
<evidence type="ECO:0008006" key="3">
    <source>
        <dbReference type="Google" id="ProtNLM"/>
    </source>
</evidence>
<dbReference type="PANTHER" id="PTHR17985">
    <property type="entry name" value="SER/THR-RICH PROTEIN T10 IN DGCR REGION"/>
    <property type="match status" value="1"/>
</dbReference>
<protein>
    <recommendedName>
        <fullName evidence="3">DUF833-domain-containing protein</fullName>
    </recommendedName>
</protein>
<reference evidence="1 2" key="1">
    <citation type="journal article" date="2018" name="Mol. Biol. Evol.">
        <title>Broad Genomic Sampling Reveals a Smut Pathogenic Ancestry of the Fungal Clade Ustilaginomycotina.</title>
        <authorList>
            <person name="Kijpornyongpan T."/>
            <person name="Mondo S.J."/>
            <person name="Barry K."/>
            <person name="Sandor L."/>
            <person name="Lee J."/>
            <person name="Lipzen A."/>
            <person name="Pangilinan J."/>
            <person name="LaButti K."/>
            <person name="Hainaut M."/>
            <person name="Henrissat B."/>
            <person name="Grigoriev I.V."/>
            <person name="Spatafora J.W."/>
            <person name="Aime M.C."/>
        </authorList>
    </citation>
    <scope>NUCLEOTIDE SEQUENCE [LARGE SCALE GENOMIC DNA]</scope>
    <source>
        <strain evidence="1 2">MCA 4658</strain>
    </source>
</reference>
<dbReference type="InterPro" id="IPR008551">
    <property type="entry name" value="TANGO2"/>
</dbReference>
<organism evidence="1 2">
    <name type="scientific">Ceraceosorus guamensis</name>
    <dbReference type="NCBI Taxonomy" id="1522189"/>
    <lineage>
        <taxon>Eukaryota</taxon>
        <taxon>Fungi</taxon>
        <taxon>Dikarya</taxon>
        <taxon>Basidiomycota</taxon>
        <taxon>Ustilaginomycotina</taxon>
        <taxon>Exobasidiomycetes</taxon>
        <taxon>Ceraceosorales</taxon>
        <taxon>Ceraceosoraceae</taxon>
        <taxon>Ceraceosorus</taxon>
    </lineage>
</organism>
<evidence type="ECO:0000313" key="1">
    <source>
        <dbReference type="EMBL" id="PWN43783.1"/>
    </source>
</evidence>
<dbReference type="InParanoid" id="A0A316W6T0"/>
<dbReference type="GO" id="GO:0009306">
    <property type="term" value="P:protein secretion"/>
    <property type="evidence" value="ECO:0007669"/>
    <property type="project" value="TreeGrafter"/>
</dbReference>
<dbReference type="Pfam" id="PF05742">
    <property type="entry name" value="TANGO2"/>
    <property type="match status" value="2"/>
</dbReference>
<dbReference type="OrthoDB" id="191601at2759"/>
<evidence type="ECO:0000313" key="2">
    <source>
        <dbReference type="Proteomes" id="UP000245783"/>
    </source>
</evidence>
<dbReference type="GO" id="GO:0007030">
    <property type="term" value="P:Golgi organization"/>
    <property type="evidence" value="ECO:0007669"/>
    <property type="project" value="TreeGrafter"/>
</dbReference>
<dbReference type="Proteomes" id="UP000245783">
    <property type="component" value="Unassembled WGS sequence"/>
</dbReference>
<dbReference type="PANTHER" id="PTHR17985:SF8">
    <property type="entry name" value="TRANSPORT AND GOLGI ORGANIZATION PROTEIN 2 HOMOLOG"/>
    <property type="match status" value="1"/>
</dbReference>
<dbReference type="GeneID" id="37037877"/>
<keyword evidence="2" id="KW-1185">Reference proteome</keyword>
<dbReference type="GO" id="GO:0005794">
    <property type="term" value="C:Golgi apparatus"/>
    <property type="evidence" value="ECO:0007669"/>
    <property type="project" value="TreeGrafter"/>
</dbReference>
<accession>A0A316W6T0</accession>
<name>A0A316W6T0_9BASI</name>
<dbReference type="AlphaFoldDB" id="A0A316W6T0"/>
<dbReference type="RefSeq" id="XP_025370943.1">
    <property type="nucleotide sequence ID" value="XM_025516007.1"/>
</dbReference>
<dbReference type="EMBL" id="KZ819366">
    <property type="protein sequence ID" value="PWN43783.1"/>
    <property type="molecule type" value="Genomic_DNA"/>
</dbReference>
<proteinExistence type="predicted"/>
<sequence>MCILFISTSHPRYSFICASNRDEFLHRSTQALGWHRGGKGGGAGGAQHASASLESARKADDLLITRTDENQASAGESHSAAGQQDEVLSGLDLSAGGTWLGLTRGGRIAALTNYTESAPPSLPSHCGLDKHLSRGNLTKAWLDASWCEGASAEQGGDREDDGKRYLEQHVVPNRDLYAGFNLIVGHLRSEKAEDHAAELWYTSNRIEEKHALPVRFVAAGQMAEQVRTQQAQAQTSAGLSNSTLQEPWEKVSVGRRKFEQVIAHHAANGGADADPAAEDALIEELFSLLGTSLPDSEPLTRENFKRSIHIPPVRLPDKTQSAPMDPNKTAWYATRVATTILVERRDAAARVRVIERDVWTLDQQARPARADKKGQREERWVL</sequence>